<proteinExistence type="predicted"/>
<dbReference type="OrthoDB" id="365935at2759"/>
<gene>
    <name evidence="2" type="ORF">BEWA_051530</name>
</gene>
<evidence type="ECO:0008006" key="4">
    <source>
        <dbReference type="Google" id="ProtNLM"/>
    </source>
</evidence>
<dbReference type="RefSeq" id="XP_004832553.1">
    <property type="nucleotide sequence ID" value="XM_004832496.1"/>
</dbReference>
<evidence type="ECO:0000256" key="1">
    <source>
        <dbReference type="SAM" id="Coils"/>
    </source>
</evidence>
<dbReference type="GeneID" id="15803071"/>
<reference evidence="2 3" key="1">
    <citation type="journal article" date="2012" name="BMC Genomics">
        <title>Comparative genomic analysis and phylogenetic position of Theileria equi.</title>
        <authorList>
            <person name="Kappmeyer L.S."/>
            <person name="Thiagarajan M."/>
            <person name="Herndon D.R."/>
            <person name="Ramsay J.D."/>
            <person name="Caler E."/>
            <person name="Djikeng A."/>
            <person name="Gillespie J.J."/>
            <person name="Lau A.O."/>
            <person name="Roalson E.H."/>
            <person name="Silva J.C."/>
            <person name="Silva M.G."/>
            <person name="Suarez C.E."/>
            <person name="Ueti M.W."/>
            <person name="Nene V.M."/>
            <person name="Mealey R.H."/>
            <person name="Knowles D.P."/>
            <person name="Brayton K.A."/>
        </authorList>
    </citation>
    <scope>NUCLEOTIDE SEQUENCE [LARGE SCALE GENOMIC DNA]</scope>
    <source>
        <strain evidence="2 3">WA</strain>
    </source>
</reference>
<keyword evidence="3" id="KW-1185">Reference proteome</keyword>
<dbReference type="AlphaFoldDB" id="L1LCN3"/>
<sequence length="136" mass="15711">MGNPEDSLSIKGTPLSGRVWKKNSKPVRLLTAKSKQSADDKVRAKWEKAKRLKEEMKEISKDSRELIEKNKEIRKKRIEQIKLKKQKRFENEIKSAGNNAVVVKSAKVMKMTKKAKKKLTKVTPEVISSILRGRRR</sequence>
<dbReference type="VEuPathDB" id="PiroplasmaDB:BEWA_051530"/>
<dbReference type="KEGG" id="beq:BEWA_051530"/>
<evidence type="ECO:0000313" key="2">
    <source>
        <dbReference type="EMBL" id="EKX73101.1"/>
    </source>
</evidence>
<name>L1LCN3_THEEQ</name>
<accession>L1LCN3</accession>
<organism evidence="2 3">
    <name type="scientific">Theileria equi strain WA</name>
    <dbReference type="NCBI Taxonomy" id="1537102"/>
    <lineage>
        <taxon>Eukaryota</taxon>
        <taxon>Sar</taxon>
        <taxon>Alveolata</taxon>
        <taxon>Apicomplexa</taxon>
        <taxon>Aconoidasida</taxon>
        <taxon>Piroplasmida</taxon>
        <taxon>Theileriidae</taxon>
        <taxon>Theileria</taxon>
    </lineage>
</organism>
<keyword evidence="1" id="KW-0175">Coiled coil</keyword>
<protein>
    <recommendedName>
        <fullName evidence="4">Coiled-coil domain-containing protein 86</fullName>
    </recommendedName>
</protein>
<dbReference type="EMBL" id="ACOU01000003">
    <property type="protein sequence ID" value="EKX73101.1"/>
    <property type="molecule type" value="Genomic_DNA"/>
</dbReference>
<dbReference type="eggNOG" id="ENOG502TN2Y">
    <property type="taxonomic scope" value="Eukaryota"/>
</dbReference>
<dbReference type="Proteomes" id="UP000031512">
    <property type="component" value="Unassembled WGS sequence"/>
</dbReference>
<feature type="coiled-coil region" evidence="1">
    <location>
        <begin position="49"/>
        <end position="76"/>
    </location>
</feature>
<evidence type="ECO:0000313" key="3">
    <source>
        <dbReference type="Proteomes" id="UP000031512"/>
    </source>
</evidence>
<comment type="caution">
    <text evidence="2">The sequence shown here is derived from an EMBL/GenBank/DDBJ whole genome shotgun (WGS) entry which is preliminary data.</text>
</comment>